<dbReference type="OrthoDB" id="2382185at2"/>
<dbReference type="AlphaFoldDB" id="A0A235B6M3"/>
<accession>A0A235B6M3</accession>
<feature type="domain" description="Regulatory protein YycH" evidence="1">
    <location>
        <begin position="5"/>
        <end position="455"/>
    </location>
</feature>
<dbReference type="Gene3D" id="3.30.310.160">
    <property type="entry name" value="YycH protein, domain 2"/>
    <property type="match status" value="1"/>
</dbReference>
<evidence type="ECO:0000259" key="1">
    <source>
        <dbReference type="Pfam" id="PF07435"/>
    </source>
</evidence>
<dbReference type="InterPro" id="IPR042274">
    <property type="entry name" value="YycH/YycI_2"/>
</dbReference>
<keyword evidence="3" id="KW-1185">Reference proteome</keyword>
<protein>
    <recommendedName>
        <fullName evidence="1">Regulatory protein YycH domain-containing protein</fullName>
    </recommendedName>
</protein>
<comment type="caution">
    <text evidence="2">The sequence shown here is derived from an EMBL/GenBank/DDBJ whole genome shotgun (WGS) entry which is preliminary data.</text>
</comment>
<dbReference type="InterPro" id="IPR009996">
    <property type="entry name" value="YycH"/>
</dbReference>
<dbReference type="RefSeq" id="WP_094263985.1">
    <property type="nucleotide sequence ID" value="NZ_NOWF01000004.1"/>
</dbReference>
<gene>
    <name evidence="2" type="ORF">CHM34_07440</name>
</gene>
<dbReference type="Pfam" id="PF07435">
    <property type="entry name" value="YycH"/>
    <property type="match status" value="1"/>
</dbReference>
<organism evidence="2 3">
    <name type="scientific">Paludifilum halophilum</name>
    <dbReference type="NCBI Taxonomy" id="1642702"/>
    <lineage>
        <taxon>Bacteria</taxon>
        <taxon>Bacillati</taxon>
        <taxon>Bacillota</taxon>
        <taxon>Bacilli</taxon>
        <taxon>Bacillales</taxon>
        <taxon>Thermoactinomycetaceae</taxon>
        <taxon>Paludifilum</taxon>
    </lineage>
</organism>
<sequence length="456" mass="52528">MIKYAKSALLVLLVAASFVQTGLLWYSSPSYEESRQNYYLKPPPIGSEKFQKEKAYELAAPQEFILHQKGEHRKVLPKGDRQKYESLLEKLDRAETESAELIDPSPSLWKEMIEKRTGLELRFNHDFPPGTVQTLFNTQLPELESVSRIWIFEEDQSKELFAWFISDREQEVMQTTIKVQSFDDWIRTMGNETGGPLEPVFSDGGSEWDKENQGIPCPFYLPENRPAMNRYTFRLKGPIKPEHMKQILFRDPDLARQSLVLDNTYIYTDGRSNLQHNTRTGNMVYNDPATNTNRKSTLTEDLNAINQFMNRHSGWTGNYLLDTVELDKNSGLPDYIFRLFVDHSPVYWSDKDSSNPGTIRLSTTGKGITAYERSLRYLSTDPKQNIDELPNQEELLDALQEKGIDLLDIRWIHPGYQAVSKSDRVQLIPCWVIVLNDDERKMIPTAEAGGETDGLE</sequence>
<name>A0A235B6M3_9BACL</name>
<dbReference type="EMBL" id="NOWF01000004">
    <property type="protein sequence ID" value="OYD07948.1"/>
    <property type="molecule type" value="Genomic_DNA"/>
</dbReference>
<evidence type="ECO:0000313" key="3">
    <source>
        <dbReference type="Proteomes" id="UP000215459"/>
    </source>
</evidence>
<evidence type="ECO:0000313" key="2">
    <source>
        <dbReference type="EMBL" id="OYD07948.1"/>
    </source>
</evidence>
<reference evidence="2 3" key="1">
    <citation type="submission" date="2017-07" db="EMBL/GenBank/DDBJ databases">
        <title>The genome sequence of Paludifilum halophilum highlights mechanisms for microbial adaptation to high salt environemnts.</title>
        <authorList>
            <person name="Belbahri L."/>
        </authorList>
    </citation>
    <scope>NUCLEOTIDE SEQUENCE [LARGE SCALE GENOMIC DNA]</scope>
    <source>
        <strain evidence="2 3">DSM 102817</strain>
    </source>
</reference>
<dbReference type="CDD" id="cd15787">
    <property type="entry name" value="YycH_N"/>
    <property type="match status" value="1"/>
</dbReference>
<proteinExistence type="predicted"/>
<dbReference type="Proteomes" id="UP000215459">
    <property type="component" value="Unassembled WGS sequence"/>
</dbReference>